<organism evidence="1 2">
    <name type="scientific">Hermanssonia centrifuga</name>
    <dbReference type="NCBI Taxonomy" id="98765"/>
    <lineage>
        <taxon>Eukaryota</taxon>
        <taxon>Fungi</taxon>
        <taxon>Dikarya</taxon>
        <taxon>Basidiomycota</taxon>
        <taxon>Agaricomycotina</taxon>
        <taxon>Agaricomycetes</taxon>
        <taxon>Polyporales</taxon>
        <taxon>Meruliaceae</taxon>
        <taxon>Hermanssonia</taxon>
    </lineage>
</organism>
<name>A0A2R6S3M9_9APHY</name>
<dbReference type="AlphaFoldDB" id="A0A2R6S3M9"/>
<proteinExistence type="predicted"/>
<evidence type="ECO:0000313" key="2">
    <source>
        <dbReference type="Proteomes" id="UP000186601"/>
    </source>
</evidence>
<dbReference type="OrthoDB" id="2349883at2759"/>
<accession>A0A2R6S3M9</accession>
<reference evidence="1 2" key="1">
    <citation type="submission" date="2018-02" db="EMBL/GenBank/DDBJ databases">
        <title>Genome sequence of the basidiomycete white-rot fungus Phlebia centrifuga.</title>
        <authorList>
            <person name="Granchi Z."/>
            <person name="Peng M."/>
            <person name="de Vries R.P."/>
            <person name="Hilden K."/>
            <person name="Makela M.R."/>
            <person name="Grigoriev I."/>
            <person name="Riley R."/>
        </authorList>
    </citation>
    <scope>NUCLEOTIDE SEQUENCE [LARGE SCALE GENOMIC DNA]</scope>
    <source>
        <strain evidence="1 2">FBCC195</strain>
    </source>
</reference>
<keyword evidence="2" id="KW-1185">Reference proteome</keyword>
<protein>
    <submittedName>
        <fullName evidence="1">Uncharacterized protein</fullName>
    </submittedName>
</protein>
<dbReference type="EMBL" id="MLYV02000094">
    <property type="protein sequence ID" value="PSS36894.1"/>
    <property type="molecule type" value="Genomic_DNA"/>
</dbReference>
<dbReference type="Proteomes" id="UP000186601">
    <property type="component" value="Unassembled WGS sequence"/>
</dbReference>
<comment type="caution">
    <text evidence="1">The sequence shown here is derived from an EMBL/GenBank/DDBJ whole genome shotgun (WGS) entry which is preliminary data.</text>
</comment>
<evidence type="ECO:0000313" key="1">
    <source>
        <dbReference type="EMBL" id="PSS36894.1"/>
    </source>
</evidence>
<sequence>MSLLDPEAIHVKAVPFSQELTNQHGSDVLCIPYTLSPFSLVDAAKSVPSASAVISEDWRIDPATISSELVAAYPVLLPVYLARYDAEEGLETSELTVVMEAHQPEVNIIMHNFIQDRAKTFGVPEDGFLGRLAKVVTETDFLQVTAGAIFPSPMKPFFANIEHILVAPRMRKRIAELTEWIVWKAYSATAMEKYQEFEQSQRKAARLSEGVDFDDVRIREFSRAEMDSVMSYMSMGTEVVLLRDMIERISITNVNGEHQGKVVHIDLGSASNKEGHDASSPKSPLSVQPLDQFLIDLKQKLEEAEKKEQERKPEWLKQWQEQQKHLDDSKTPKGARVAGAPLGFHPGGAPSVIEGAAAVDTEVTSCPLDVRMKVNNVGEGDTVGMAVALEWRVPRTAEYVLVARPEETILPTGALTEVLKA</sequence>
<gene>
    <name evidence="1" type="ORF">PHLCEN_2v1253</name>
</gene>